<protein>
    <recommendedName>
        <fullName evidence="5">Viral A-type inclusion protein</fullName>
    </recommendedName>
</protein>
<keyword evidence="4" id="KW-1185">Reference proteome</keyword>
<feature type="compositionally biased region" description="Basic and acidic residues" evidence="1">
    <location>
        <begin position="24"/>
        <end position="40"/>
    </location>
</feature>
<comment type="caution">
    <text evidence="3">The sequence shown here is derived from an EMBL/GenBank/DDBJ whole genome shotgun (WGS) entry which is preliminary data.</text>
</comment>
<dbReference type="EMBL" id="JBHTKA010000003">
    <property type="protein sequence ID" value="MFD0999881.1"/>
    <property type="molecule type" value="Genomic_DNA"/>
</dbReference>
<keyword evidence="2" id="KW-0732">Signal</keyword>
<dbReference type="PROSITE" id="PS51257">
    <property type="entry name" value="PROKAR_LIPOPROTEIN"/>
    <property type="match status" value="1"/>
</dbReference>
<name>A0ABW3K365_9BACT</name>
<sequence>MKTILKLSSLALLVLLYACGQKSHDHEHGHDHDHHAHDSADASPNTKLYSEVMAIHDEVMPKMGDIYTLKEGLKKKLEDNTAGDKKNEIESAITKLDEADKAMRVWMREFKPEGITDEAKKREYLDNEMEKVKKVREDMLAAIEQAKAL</sequence>
<accession>A0ABW3K365</accession>
<evidence type="ECO:0000256" key="1">
    <source>
        <dbReference type="SAM" id="MobiDB-lite"/>
    </source>
</evidence>
<proteinExistence type="predicted"/>
<reference evidence="4" key="1">
    <citation type="journal article" date="2019" name="Int. J. Syst. Evol. Microbiol.">
        <title>The Global Catalogue of Microorganisms (GCM) 10K type strain sequencing project: providing services to taxonomists for standard genome sequencing and annotation.</title>
        <authorList>
            <consortium name="The Broad Institute Genomics Platform"/>
            <consortium name="The Broad Institute Genome Sequencing Center for Infectious Disease"/>
            <person name="Wu L."/>
            <person name="Ma J."/>
        </authorList>
    </citation>
    <scope>NUCLEOTIDE SEQUENCE [LARGE SCALE GENOMIC DNA]</scope>
    <source>
        <strain evidence="4">CCUG 58938</strain>
    </source>
</reference>
<dbReference type="RefSeq" id="WP_377578981.1">
    <property type="nucleotide sequence ID" value="NZ_JBHTKA010000003.1"/>
</dbReference>
<feature type="signal peptide" evidence="2">
    <location>
        <begin position="1"/>
        <end position="20"/>
    </location>
</feature>
<gene>
    <name evidence="3" type="ORF">ACFQ21_11225</name>
</gene>
<dbReference type="Proteomes" id="UP001597112">
    <property type="component" value="Unassembled WGS sequence"/>
</dbReference>
<feature type="chain" id="PRO_5047501836" description="Viral A-type inclusion protein" evidence="2">
    <location>
        <begin position="21"/>
        <end position="149"/>
    </location>
</feature>
<feature type="region of interest" description="Disordered" evidence="1">
    <location>
        <begin position="24"/>
        <end position="43"/>
    </location>
</feature>
<evidence type="ECO:0000313" key="3">
    <source>
        <dbReference type="EMBL" id="MFD0999881.1"/>
    </source>
</evidence>
<evidence type="ECO:0000313" key="4">
    <source>
        <dbReference type="Proteomes" id="UP001597112"/>
    </source>
</evidence>
<organism evidence="3 4">
    <name type="scientific">Ohtaekwangia kribbensis</name>
    <dbReference type="NCBI Taxonomy" id="688913"/>
    <lineage>
        <taxon>Bacteria</taxon>
        <taxon>Pseudomonadati</taxon>
        <taxon>Bacteroidota</taxon>
        <taxon>Cytophagia</taxon>
        <taxon>Cytophagales</taxon>
        <taxon>Fulvivirgaceae</taxon>
        <taxon>Ohtaekwangia</taxon>
    </lineage>
</organism>
<evidence type="ECO:0008006" key="5">
    <source>
        <dbReference type="Google" id="ProtNLM"/>
    </source>
</evidence>
<evidence type="ECO:0000256" key="2">
    <source>
        <dbReference type="SAM" id="SignalP"/>
    </source>
</evidence>